<organism evidence="1 2">
    <name type="scientific">Spirosoma validum</name>
    <dbReference type="NCBI Taxonomy" id="2771355"/>
    <lineage>
        <taxon>Bacteria</taxon>
        <taxon>Pseudomonadati</taxon>
        <taxon>Bacteroidota</taxon>
        <taxon>Cytophagia</taxon>
        <taxon>Cytophagales</taxon>
        <taxon>Cytophagaceae</taxon>
        <taxon>Spirosoma</taxon>
    </lineage>
</organism>
<reference evidence="1" key="1">
    <citation type="submission" date="2020-09" db="EMBL/GenBank/DDBJ databases">
        <authorList>
            <person name="Kim M.K."/>
        </authorList>
    </citation>
    <scope>NUCLEOTIDE SEQUENCE</scope>
    <source>
        <strain evidence="1">BT704</strain>
    </source>
</reference>
<protein>
    <submittedName>
        <fullName evidence="1">Uncharacterized protein</fullName>
    </submittedName>
</protein>
<keyword evidence="2" id="KW-1185">Reference proteome</keyword>
<dbReference type="EMBL" id="JACXAA010000039">
    <property type="protein sequence ID" value="MBD2757893.1"/>
    <property type="molecule type" value="Genomic_DNA"/>
</dbReference>
<name>A0A927B9V7_9BACT</name>
<evidence type="ECO:0000313" key="2">
    <source>
        <dbReference type="Proteomes" id="UP000653797"/>
    </source>
</evidence>
<proteinExistence type="predicted"/>
<dbReference type="RefSeq" id="WP_191043515.1">
    <property type="nucleotide sequence ID" value="NZ_JACXAA010000039.1"/>
</dbReference>
<accession>A0A927B9V7</accession>
<comment type="caution">
    <text evidence="1">The sequence shown here is derived from an EMBL/GenBank/DDBJ whole genome shotgun (WGS) entry which is preliminary data.</text>
</comment>
<dbReference type="Proteomes" id="UP000653797">
    <property type="component" value="Unassembled WGS sequence"/>
</dbReference>
<evidence type="ECO:0000313" key="1">
    <source>
        <dbReference type="EMBL" id="MBD2757893.1"/>
    </source>
</evidence>
<gene>
    <name evidence="1" type="ORF">IC230_33855</name>
</gene>
<dbReference type="AlphaFoldDB" id="A0A927B9V7"/>
<sequence length="164" mass="18777">MIKTYTLSLFADYFQIFIYDAGLDWSTVRIEADWSTDQARRDMFSSKENGRLIVIETFRNFTVPIEVAVLETDPLIHPLDEWDQIVECSIRTQSSGILIAELGNEGQNGLLVEGATPNWRLRVYYGGQHTIDQMGIEGNDHYLIELWPAASVEDDKIIKQRHLG</sequence>